<sequence>MSSTALLVGRFSIVELRLLFRRPLIAMTTILVPLGLGFLTWLQAPAPTDPRWGAVLGERFLMLLILSVYLVSTIVVTARRQALVLKRLRTSELTDTGVLAGILAPIALVALGQAAVLFAICLLAGAPLPAQPLTVIAGVVAGIGLTVLAGLATATLTRTVELAQLTTGPLLIAALAGMYLRLSSDPNLVLLGLAMPLTGPLELVSAGWAGSSLLVVPEGLPDVELVAVGGTALWVALFGVVIHKAFRWEPRS</sequence>
<evidence type="ECO:0008006" key="4">
    <source>
        <dbReference type="Google" id="ProtNLM"/>
    </source>
</evidence>
<keyword evidence="3" id="KW-1185">Reference proteome</keyword>
<keyword evidence="1" id="KW-1133">Transmembrane helix</keyword>
<dbReference type="RefSeq" id="WP_075763774.1">
    <property type="nucleotide sequence ID" value="NZ_CP016076.1"/>
</dbReference>
<protein>
    <recommendedName>
        <fullName evidence="4">ABC-2 type transport system permease protein</fullName>
    </recommendedName>
</protein>
<feature type="transmembrane region" description="Helical" evidence="1">
    <location>
        <begin position="20"/>
        <end position="39"/>
    </location>
</feature>
<gene>
    <name evidence="2" type="ORF">UA74_02885</name>
</gene>
<dbReference type="KEGG" id="acad:UA74_02885"/>
<dbReference type="Proteomes" id="UP000185511">
    <property type="component" value="Chromosome"/>
</dbReference>
<name>A0AAC9L986_9PSEU</name>
<evidence type="ECO:0000313" key="2">
    <source>
        <dbReference type="EMBL" id="APU12660.1"/>
    </source>
</evidence>
<proteinExistence type="predicted"/>
<feature type="transmembrane region" description="Helical" evidence="1">
    <location>
        <begin position="98"/>
        <end position="123"/>
    </location>
</feature>
<dbReference type="EMBL" id="CP016076">
    <property type="protein sequence ID" value="APU12660.1"/>
    <property type="molecule type" value="Genomic_DNA"/>
</dbReference>
<feature type="transmembrane region" description="Helical" evidence="1">
    <location>
        <begin position="225"/>
        <end position="246"/>
    </location>
</feature>
<keyword evidence="1" id="KW-0812">Transmembrane</keyword>
<keyword evidence="1" id="KW-0472">Membrane</keyword>
<dbReference type="AlphaFoldDB" id="A0AAC9L986"/>
<feature type="transmembrane region" description="Helical" evidence="1">
    <location>
        <begin position="135"/>
        <end position="156"/>
    </location>
</feature>
<evidence type="ECO:0000313" key="3">
    <source>
        <dbReference type="Proteomes" id="UP000185511"/>
    </source>
</evidence>
<feature type="transmembrane region" description="Helical" evidence="1">
    <location>
        <begin position="60"/>
        <end position="78"/>
    </location>
</feature>
<reference evidence="3" key="1">
    <citation type="submission" date="2016-06" db="EMBL/GenBank/DDBJ databases">
        <title>Complete genome sequence of Actinoalloteichus fjordicus DSM 46855 (=ADI127-17), type strain of the new species Actinoalloteichus fjordicus.</title>
        <authorList>
            <person name="Ruckert C."/>
            <person name="Nouioui I."/>
            <person name="Willmese J."/>
            <person name="van Wezel G."/>
            <person name="Klenk H.-P."/>
            <person name="Kalinowski J."/>
            <person name="Zotchev S.B."/>
        </authorList>
    </citation>
    <scope>NUCLEOTIDE SEQUENCE [LARGE SCALE GENOMIC DNA]</scope>
    <source>
        <strain evidence="3">ADI127-7</strain>
    </source>
</reference>
<evidence type="ECO:0000256" key="1">
    <source>
        <dbReference type="SAM" id="Phobius"/>
    </source>
</evidence>
<organism evidence="2 3">
    <name type="scientific">Actinoalloteichus fjordicus</name>
    <dbReference type="NCBI Taxonomy" id="1612552"/>
    <lineage>
        <taxon>Bacteria</taxon>
        <taxon>Bacillati</taxon>
        <taxon>Actinomycetota</taxon>
        <taxon>Actinomycetes</taxon>
        <taxon>Pseudonocardiales</taxon>
        <taxon>Pseudonocardiaceae</taxon>
        <taxon>Actinoalloteichus</taxon>
    </lineage>
</organism>
<accession>A0AAC9L986</accession>
<feature type="transmembrane region" description="Helical" evidence="1">
    <location>
        <begin position="188"/>
        <end position="210"/>
    </location>
</feature>